<feature type="domain" description="Fe-S metabolism associated" evidence="6">
    <location>
        <begin position="95"/>
        <end position="214"/>
    </location>
</feature>
<evidence type="ECO:0000313" key="7">
    <source>
        <dbReference type="EMBL" id="KAG0575587.1"/>
    </source>
</evidence>
<evidence type="ECO:0000256" key="5">
    <source>
        <dbReference type="SAM" id="MobiDB-lite"/>
    </source>
</evidence>
<reference evidence="7" key="1">
    <citation type="submission" date="2020-06" db="EMBL/GenBank/DDBJ databases">
        <title>WGS assembly of Ceratodon purpureus strain R40.</title>
        <authorList>
            <person name="Carey S.B."/>
            <person name="Jenkins J."/>
            <person name="Shu S."/>
            <person name="Lovell J.T."/>
            <person name="Sreedasyam A."/>
            <person name="Maumus F."/>
            <person name="Tiley G.P."/>
            <person name="Fernandez-Pozo N."/>
            <person name="Barry K."/>
            <person name="Chen C."/>
            <person name="Wang M."/>
            <person name="Lipzen A."/>
            <person name="Daum C."/>
            <person name="Saski C.A."/>
            <person name="Payton A.C."/>
            <person name="Mcbreen J.C."/>
            <person name="Conrad R.E."/>
            <person name="Kollar L.M."/>
            <person name="Olsson S."/>
            <person name="Huttunen S."/>
            <person name="Landis J.B."/>
            <person name="Wickett N.J."/>
            <person name="Johnson M.G."/>
            <person name="Rensing S.A."/>
            <person name="Grimwood J."/>
            <person name="Schmutz J."/>
            <person name="Mcdaniel S.F."/>
        </authorList>
    </citation>
    <scope>NUCLEOTIDE SEQUENCE</scope>
    <source>
        <strain evidence="7">R40</strain>
    </source>
</reference>
<proteinExistence type="predicted"/>
<keyword evidence="8" id="KW-1185">Reference proteome</keyword>
<dbReference type="InterPro" id="IPR036065">
    <property type="entry name" value="BolA-like_sf"/>
</dbReference>
<dbReference type="Pfam" id="PF02657">
    <property type="entry name" value="SufE"/>
    <property type="match status" value="1"/>
</dbReference>
<evidence type="ECO:0000313" key="8">
    <source>
        <dbReference type="Proteomes" id="UP000822688"/>
    </source>
</evidence>
<evidence type="ECO:0000256" key="4">
    <source>
        <dbReference type="ARBA" id="ARBA00022946"/>
    </source>
</evidence>
<comment type="caution">
    <text evidence="7">The sequence shown here is derived from an EMBL/GenBank/DDBJ whole genome shotgun (WGS) entry which is preliminary data.</text>
</comment>
<keyword evidence="4" id="KW-0809">Transit peptide</keyword>
<dbReference type="GO" id="GO:0009507">
    <property type="term" value="C:chloroplast"/>
    <property type="evidence" value="ECO:0007669"/>
    <property type="project" value="UniProtKB-SubCell"/>
</dbReference>
<evidence type="ECO:0000256" key="2">
    <source>
        <dbReference type="ARBA" id="ARBA00022528"/>
    </source>
</evidence>
<dbReference type="OrthoDB" id="411584at2759"/>
<feature type="compositionally biased region" description="Basic and acidic residues" evidence="5">
    <location>
        <begin position="236"/>
        <end position="252"/>
    </location>
</feature>
<evidence type="ECO:0000256" key="1">
    <source>
        <dbReference type="ARBA" id="ARBA00004229"/>
    </source>
</evidence>
<sequence length="349" mass="37818">MSAMAMAMVSCPSSSCSLARGYLSTSEVHHQLCVTGLLLRRTTLPCRLVTHASVGIQQAQAVRGRDWGLGASASAAQVQETAEEELPSKLREVVQLFQGVAEQRARYQQLLYYGQKLAPLAKEFCTPENKVQGCVSQVWVVCKLRDDGRMYFEADSDSALTKGLAALLVEGLSGATPVEILKVSPTFMEKLGLQQSLTPSRSNGFLNMLRLMQKKTLEAYMGSTAAPSSSSPSPDAPEKEPEAIESKPKAESAEITTVKDSITSKLTERLSPVELEVEDVSHQHAGHAGAPRGSSETHFNVKVISEAFQGLSLVKRHRLIYGLLQEELQNGLHALSLITKTPAEVSDKP</sequence>
<dbReference type="GO" id="GO:0016226">
    <property type="term" value="P:iron-sulfur cluster assembly"/>
    <property type="evidence" value="ECO:0007669"/>
    <property type="project" value="TreeGrafter"/>
</dbReference>
<dbReference type="FunFam" id="3.30.300.90:FF:000004">
    <property type="entry name" value="SufE-like protein, chloroplastic"/>
    <property type="match status" value="1"/>
</dbReference>
<dbReference type="SUPFAM" id="SSF82657">
    <property type="entry name" value="BolA-like"/>
    <property type="match status" value="1"/>
</dbReference>
<evidence type="ECO:0000259" key="6">
    <source>
        <dbReference type="Pfam" id="PF02657"/>
    </source>
</evidence>
<name>A0A8T0HXS6_CERPU</name>
<dbReference type="InterPro" id="IPR002634">
    <property type="entry name" value="BolA"/>
</dbReference>
<accession>A0A8T0HXS6</accession>
<dbReference type="InterPro" id="IPR003808">
    <property type="entry name" value="Fe-S_metab-assoc_dom"/>
</dbReference>
<evidence type="ECO:0000256" key="3">
    <source>
        <dbReference type="ARBA" id="ARBA00022640"/>
    </source>
</evidence>
<dbReference type="Pfam" id="PF01722">
    <property type="entry name" value="BolA"/>
    <property type="match status" value="1"/>
</dbReference>
<keyword evidence="2" id="KW-0150">Chloroplast</keyword>
<gene>
    <name evidence="7" type="ORF">KC19_5G014400</name>
</gene>
<dbReference type="PANTHER" id="PTHR46230:SF3">
    <property type="entry name" value="SUFE-LIKE PROTEIN 1, CHLOROPLASTIC_MITOCHONDRIAL"/>
    <property type="match status" value="1"/>
</dbReference>
<keyword evidence="3" id="KW-0934">Plastid</keyword>
<dbReference type="Proteomes" id="UP000822688">
    <property type="component" value="Chromosome 5"/>
</dbReference>
<organism evidence="7 8">
    <name type="scientific">Ceratodon purpureus</name>
    <name type="common">Fire moss</name>
    <name type="synonym">Dicranum purpureum</name>
    <dbReference type="NCBI Taxonomy" id="3225"/>
    <lineage>
        <taxon>Eukaryota</taxon>
        <taxon>Viridiplantae</taxon>
        <taxon>Streptophyta</taxon>
        <taxon>Embryophyta</taxon>
        <taxon>Bryophyta</taxon>
        <taxon>Bryophytina</taxon>
        <taxon>Bryopsida</taxon>
        <taxon>Dicranidae</taxon>
        <taxon>Pseudoditrichales</taxon>
        <taxon>Ditrichaceae</taxon>
        <taxon>Ceratodon</taxon>
    </lineage>
</organism>
<dbReference type="SUPFAM" id="SSF82649">
    <property type="entry name" value="SufE/NifU"/>
    <property type="match status" value="1"/>
</dbReference>
<dbReference type="Gene3D" id="3.30.300.90">
    <property type="entry name" value="BolA-like"/>
    <property type="match status" value="1"/>
</dbReference>
<feature type="region of interest" description="Disordered" evidence="5">
    <location>
        <begin position="222"/>
        <end position="256"/>
    </location>
</feature>
<dbReference type="PANTHER" id="PTHR46230">
    <property type="match status" value="1"/>
</dbReference>
<protein>
    <recommendedName>
        <fullName evidence="6">Fe-S metabolism associated domain-containing protein</fullName>
    </recommendedName>
</protein>
<dbReference type="EMBL" id="CM026425">
    <property type="protein sequence ID" value="KAG0575587.1"/>
    <property type="molecule type" value="Genomic_DNA"/>
</dbReference>
<dbReference type="Gene3D" id="3.90.1010.10">
    <property type="match status" value="1"/>
</dbReference>
<comment type="subcellular location">
    <subcellularLocation>
        <location evidence="1">Plastid</location>
        <location evidence="1">Chloroplast</location>
    </subcellularLocation>
</comment>
<dbReference type="AlphaFoldDB" id="A0A8T0HXS6"/>